<reference evidence="3" key="1">
    <citation type="submission" date="2016-10" db="EMBL/GenBank/DDBJ databases">
        <authorList>
            <person name="Varghese N."/>
            <person name="Submissions S."/>
        </authorList>
    </citation>
    <scope>NUCLEOTIDE SEQUENCE [LARGE SCALE GENOMIC DNA]</scope>
    <source>
        <strain evidence="3">DSM 22703</strain>
    </source>
</reference>
<keyword evidence="1" id="KW-0472">Membrane</keyword>
<evidence type="ECO:0000313" key="3">
    <source>
        <dbReference type="Proteomes" id="UP000198756"/>
    </source>
</evidence>
<gene>
    <name evidence="2" type="ORF">SAMN03080617_03425</name>
</gene>
<dbReference type="STRING" id="279824.SAMN03080617_03425"/>
<dbReference type="InterPro" id="IPR005625">
    <property type="entry name" value="PepSY-ass_TM"/>
</dbReference>
<keyword evidence="1" id="KW-1133">Transmembrane helix</keyword>
<organism evidence="2 3">
    <name type="scientific">Algoriphagus alkaliphilus</name>
    <dbReference type="NCBI Taxonomy" id="279824"/>
    <lineage>
        <taxon>Bacteria</taxon>
        <taxon>Pseudomonadati</taxon>
        <taxon>Bacteroidota</taxon>
        <taxon>Cytophagia</taxon>
        <taxon>Cytophagales</taxon>
        <taxon>Cyclobacteriaceae</taxon>
        <taxon>Algoriphagus</taxon>
    </lineage>
</organism>
<dbReference type="AlphaFoldDB" id="A0A1G5Z9T7"/>
<sequence>MSDPIIQSKVKALRWLRRVHRWMGIPLIVFFLVIGITSILLAWKKKGELLPPTLKTKVDQGQWISPDEMVRISELEMEKIGESIEVDRIDIRPDKGVAKVTFKTHFTEVQLDGLSGEVLSIETRHSDWIEKVHDGSIIDFYFWENENAKLTYSTLTALGLILMSLSGFYLWYYPKVVRNLKIKIKNNRL</sequence>
<dbReference type="Proteomes" id="UP000198756">
    <property type="component" value="Unassembled WGS sequence"/>
</dbReference>
<dbReference type="Pfam" id="PF03929">
    <property type="entry name" value="PepSY_TM"/>
    <property type="match status" value="1"/>
</dbReference>
<dbReference type="OrthoDB" id="271465at2"/>
<keyword evidence="1" id="KW-0812">Transmembrane</keyword>
<dbReference type="RefSeq" id="WP_092732565.1">
    <property type="nucleotide sequence ID" value="NZ_FMXE01000029.1"/>
</dbReference>
<name>A0A1G5Z9T7_9BACT</name>
<accession>A0A1G5Z9T7</accession>
<feature type="transmembrane region" description="Helical" evidence="1">
    <location>
        <begin position="150"/>
        <end position="173"/>
    </location>
</feature>
<proteinExistence type="predicted"/>
<evidence type="ECO:0000313" key="2">
    <source>
        <dbReference type="EMBL" id="SDA91514.1"/>
    </source>
</evidence>
<dbReference type="EMBL" id="FMXE01000029">
    <property type="protein sequence ID" value="SDA91514.1"/>
    <property type="molecule type" value="Genomic_DNA"/>
</dbReference>
<protein>
    <submittedName>
        <fullName evidence="2">PepSY-associated TM region</fullName>
    </submittedName>
</protein>
<evidence type="ECO:0000256" key="1">
    <source>
        <dbReference type="SAM" id="Phobius"/>
    </source>
</evidence>
<keyword evidence="3" id="KW-1185">Reference proteome</keyword>
<feature type="transmembrane region" description="Helical" evidence="1">
    <location>
        <begin position="21"/>
        <end position="43"/>
    </location>
</feature>